<dbReference type="Proteomes" id="UP000501379">
    <property type="component" value="Chromosome"/>
</dbReference>
<keyword evidence="3" id="KW-1185">Reference proteome</keyword>
<dbReference type="KEGG" id="pcam:HNE05_04830"/>
<dbReference type="SUPFAM" id="SSF54909">
    <property type="entry name" value="Dimeric alpha+beta barrel"/>
    <property type="match status" value="1"/>
</dbReference>
<accession>A0A6M8FFF0</accession>
<dbReference type="Gene3D" id="3.30.70.100">
    <property type="match status" value="1"/>
</dbReference>
<dbReference type="RefSeq" id="WP_173204924.1">
    <property type="nucleotide sequence ID" value="NZ_CP053697.2"/>
</dbReference>
<evidence type="ECO:0000313" key="2">
    <source>
        <dbReference type="EMBL" id="QKE62709.1"/>
    </source>
</evidence>
<dbReference type="AlphaFoldDB" id="A0A6M8FFF0"/>
<dbReference type="Pfam" id="PF07876">
    <property type="entry name" value="Dabb"/>
    <property type="match status" value="1"/>
</dbReference>
<name>A0A6M8FFF0_9GAMM</name>
<protein>
    <submittedName>
        <fullName evidence="2">Dabb family protein</fullName>
    </submittedName>
</protein>
<reference evidence="2" key="1">
    <citation type="submission" date="2020-07" db="EMBL/GenBank/DDBJ databases">
        <title>Nitrate ammonifying Pseudomonas campi sp. nov. isolated from German agricultural grassland.</title>
        <authorList>
            <person name="Timsy T."/>
            <person name="Ulrich A."/>
            <person name="Spanner T."/>
            <person name="Foesel B."/>
            <person name="Kolb S."/>
            <person name="Horn M.A."/>
            <person name="Behrendt U."/>
        </authorList>
    </citation>
    <scope>NUCLEOTIDE SEQUENCE</scope>
    <source>
        <strain evidence="2">S1-A32-2</strain>
    </source>
</reference>
<sequence>MILHLVFFKFNEPYQWCDDEVIDAEAATREHPLHINEIAGWTCGRNISTRKQAMDFVVMGLFENPQALSAFLIHPNHQQGVQKWQKIASWQVVDIDIGSNTTKFFGLFNSWADFSLTPFEELKAS</sequence>
<dbReference type="InterPro" id="IPR013097">
    <property type="entry name" value="Dabb"/>
</dbReference>
<organism evidence="2 3">
    <name type="scientific">Aquipseudomonas campi</name>
    <dbReference type="NCBI Taxonomy" id="2731681"/>
    <lineage>
        <taxon>Bacteria</taxon>
        <taxon>Pseudomonadati</taxon>
        <taxon>Pseudomonadota</taxon>
        <taxon>Gammaproteobacteria</taxon>
        <taxon>Pseudomonadales</taxon>
        <taxon>Pseudomonadaceae</taxon>
        <taxon>Aquipseudomonas</taxon>
    </lineage>
</organism>
<dbReference type="EMBL" id="CP053697">
    <property type="protein sequence ID" value="QKE62709.1"/>
    <property type="molecule type" value="Genomic_DNA"/>
</dbReference>
<feature type="domain" description="Stress-response A/B barrel" evidence="1">
    <location>
        <begin position="2"/>
        <end position="95"/>
    </location>
</feature>
<proteinExistence type="predicted"/>
<evidence type="ECO:0000313" key="3">
    <source>
        <dbReference type="Proteomes" id="UP000501379"/>
    </source>
</evidence>
<gene>
    <name evidence="2" type="ORF">HNE05_04830</name>
</gene>
<evidence type="ECO:0000259" key="1">
    <source>
        <dbReference type="PROSITE" id="PS51502"/>
    </source>
</evidence>
<dbReference type="PROSITE" id="PS51502">
    <property type="entry name" value="S_R_A_B_BARREL"/>
    <property type="match status" value="1"/>
</dbReference>
<dbReference type="SMART" id="SM00886">
    <property type="entry name" value="Dabb"/>
    <property type="match status" value="1"/>
</dbReference>
<dbReference type="InterPro" id="IPR011008">
    <property type="entry name" value="Dimeric_a/b-barrel"/>
</dbReference>